<protein>
    <recommendedName>
        <fullName evidence="2">Transglutaminase-like domain-containing protein</fullName>
    </recommendedName>
</protein>
<reference evidence="1" key="1">
    <citation type="journal article" date="2015" name="Nature">
        <title>Complex archaea that bridge the gap between prokaryotes and eukaryotes.</title>
        <authorList>
            <person name="Spang A."/>
            <person name="Saw J.H."/>
            <person name="Jorgensen S.L."/>
            <person name="Zaremba-Niedzwiedzka K."/>
            <person name="Martijn J."/>
            <person name="Lind A.E."/>
            <person name="van Eijk R."/>
            <person name="Schleper C."/>
            <person name="Guy L."/>
            <person name="Ettema T.J."/>
        </authorList>
    </citation>
    <scope>NUCLEOTIDE SEQUENCE</scope>
</reference>
<accession>A0A0F9HH11</accession>
<dbReference type="AlphaFoldDB" id="A0A0F9HH11"/>
<gene>
    <name evidence="1" type="ORF">LCGC14_1703340</name>
</gene>
<evidence type="ECO:0008006" key="2">
    <source>
        <dbReference type="Google" id="ProtNLM"/>
    </source>
</evidence>
<comment type="caution">
    <text evidence="1">The sequence shown here is derived from an EMBL/GenBank/DDBJ whole genome shotgun (WGS) entry which is preliminary data.</text>
</comment>
<dbReference type="SUPFAM" id="SSF54001">
    <property type="entry name" value="Cysteine proteinases"/>
    <property type="match status" value="1"/>
</dbReference>
<evidence type="ECO:0000313" key="1">
    <source>
        <dbReference type="EMBL" id="KKM14721.1"/>
    </source>
</evidence>
<proteinExistence type="predicted"/>
<dbReference type="Gene3D" id="3.10.620.30">
    <property type="match status" value="1"/>
</dbReference>
<name>A0A0F9HH11_9ZZZZ</name>
<sequence length="212" mass="25524">MKFVKKLLGITFKDISDRPWISSLLWYMIDSKERTRKRLDLFLKDQIDNPHPDLVEVAKRFSKYKNPDRMIVEILKYVYGRVKYKYDINNFGKLEYWADAHLTWITKFDDCDGINALIYVLMRLTSSQIINNYLFCVIGKAKLRNVIDDPTSKLNHFWLLYFSPKTGKWHSIDGTYYPDLKEISRRPLFKLDEDRYISTWFLFNESYSLKQK</sequence>
<organism evidence="1">
    <name type="scientific">marine sediment metagenome</name>
    <dbReference type="NCBI Taxonomy" id="412755"/>
    <lineage>
        <taxon>unclassified sequences</taxon>
        <taxon>metagenomes</taxon>
        <taxon>ecological metagenomes</taxon>
    </lineage>
</organism>
<dbReference type="InterPro" id="IPR038765">
    <property type="entry name" value="Papain-like_cys_pep_sf"/>
</dbReference>
<dbReference type="EMBL" id="LAZR01015082">
    <property type="protein sequence ID" value="KKM14721.1"/>
    <property type="molecule type" value="Genomic_DNA"/>
</dbReference>